<dbReference type="GO" id="GO:0004301">
    <property type="term" value="F:epoxide hydrolase activity"/>
    <property type="evidence" value="ECO:0007669"/>
    <property type="project" value="UniProtKB-EC"/>
</dbReference>
<dbReference type="PRINTS" id="PR00412">
    <property type="entry name" value="EPOXHYDRLASE"/>
</dbReference>
<dbReference type="InterPro" id="IPR000639">
    <property type="entry name" value="Epox_hydrolase-like"/>
</dbReference>
<protein>
    <recommendedName>
        <fullName evidence="2">soluble epoxide hydrolase</fullName>
        <ecNumber evidence="2">3.3.2.10</ecNumber>
    </recommendedName>
</protein>
<dbReference type="SUPFAM" id="SSF53474">
    <property type="entry name" value="alpha/beta-Hydrolases"/>
    <property type="match status" value="1"/>
</dbReference>
<proteinExistence type="inferred from homology"/>
<dbReference type="EMBL" id="GCKF01036707">
    <property type="protein sequence ID" value="JAG96658.1"/>
    <property type="molecule type" value="Transcribed_RNA"/>
</dbReference>
<dbReference type="FunFam" id="3.40.50.1820:FF:000161">
    <property type="entry name" value="Epoxide hydrolase"/>
    <property type="match status" value="1"/>
</dbReference>
<evidence type="ECO:0000256" key="5">
    <source>
        <dbReference type="ARBA" id="ARBA00051067"/>
    </source>
</evidence>
<evidence type="ECO:0000256" key="4">
    <source>
        <dbReference type="ARBA" id="ARBA00038334"/>
    </source>
</evidence>
<evidence type="ECO:0000313" key="9">
    <source>
        <dbReference type="EMBL" id="JAG96658.1"/>
    </source>
</evidence>
<comment type="function">
    <text evidence="6">Epoxide hydrolase involved in the biosynthesis of cucurbitacin and mogroside tetracyclic triterpene natural products (e.g. siamenoside I and mogrosides IV, V and VI). Cucurbitacins have cytotoxic properties and exhibit deterrent taste as a defense barrier against herbivores. Mogrosides are nonsugar highly oxygenated compounds used as high-intensity zero-calorie sweeteners; they also possess pharmacological properties such as regulating immunity, lowering blood sugar and lipid levels, protecting the liver, and acting as antioxidants and antitumor agents. Catalyzes the hydrolysis of aromatic epoxide-containing substrates, such as the conversion of 24,25-epoxycucurbitadienol to 24,25-dihydroxycucurbitadienol.</text>
</comment>
<evidence type="ECO:0000259" key="8">
    <source>
        <dbReference type="Pfam" id="PF00561"/>
    </source>
</evidence>
<dbReference type="PANTHER" id="PTHR43329">
    <property type="entry name" value="EPOXIDE HYDROLASE"/>
    <property type="match status" value="1"/>
</dbReference>
<reference evidence="9" key="1">
    <citation type="submission" date="2015-03" db="EMBL/GenBank/DDBJ databases">
        <title>A transcriptome of Araucaria cunninghamii, an australian fine timber species.</title>
        <authorList>
            <person name="Jing Yi C.J.Y."/>
            <person name="Yin San L.Y.S."/>
            <person name="Abdul Karim S.S."/>
            <person name="Wan Azmi N.N."/>
            <person name="Hercus R.R."/>
            <person name="Croft L.L."/>
        </authorList>
    </citation>
    <scope>NUCLEOTIDE SEQUENCE</scope>
    <source>
        <strain evidence="9">MI0301</strain>
        <tissue evidence="9">Leaf</tissue>
    </source>
</reference>
<keyword evidence="3" id="KW-0378">Hydrolase</keyword>
<dbReference type="Gene3D" id="3.40.50.1820">
    <property type="entry name" value="alpha/beta hydrolase"/>
    <property type="match status" value="1"/>
</dbReference>
<accession>A0A0D6R310</accession>
<evidence type="ECO:0000256" key="2">
    <source>
        <dbReference type="ARBA" id="ARBA00013006"/>
    </source>
</evidence>
<dbReference type="InterPro" id="IPR000073">
    <property type="entry name" value="AB_hydrolase_1"/>
</dbReference>
<dbReference type="PRINTS" id="PR00111">
    <property type="entry name" value="ABHYDROLASE"/>
</dbReference>
<organism evidence="9">
    <name type="scientific">Araucaria cunninghamii</name>
    <name type="common">Hoop pine</name>
    <name type="synonym">Moreton Bay pine</name>
    <dbReference type="NCBI Taxonomy" id="56994"/>
    <lineage>
        <taxon>Eukaryota</taxon>
        <taxon>Viridiplantae</taxon>
        <taxon>Streptophyta</taxon>
        <taxon>Embryophyta</taxon>
        <taxon>Tracheophyta</taxon>
        <taxon>Spermatophyta</taxon>
        <taxon>Pinopsida</taxon>
        <taxon>Pinidae</taxon>
        <taxon>Conifers II</taxon>
        <taxon>Araucariales</taxon>
        <taxon>Araucariaceae</taxon>
        <taxon>Araucaria</taxon>
    </lineage>
</organism>
<comment type="pathway">
    <text evidence="1">Secondary metabolite biosynthesis; terpenoid biosynthesis.</text>
</comment>
<dbReference type="AlphaFoldDB" id="A0A0D6R310"/>
<evidence type="ECO:0000256" key="1">
    <source>
        <dbReference type="ARBA" id="ARBA00004721"/>
    </source>
</evidence>
<dbReference type="Pfam" id="PF00561">
    <property type="entry name" value="Abhydrolase_1"/>
    <property type="match status" value="1"/>
</dbReference>
<name>A0A0D6R310_ARACU</name>
<evidence type="ECO:0000256" key="7">
    <source>
        <dbReference type="ARBA" id="ARBA00093212"/>
    </source>
</evidence>
<sequence>MAGSGGSITHRMIETNGINMHIAEQGSGPLVLLIHGFPELWYSWRHQIVALAEAGYHVVAPDMRGYGDTEVPPDFHHYTYFHIVGDLIGLLDALGHPKAFVVGHDWGSLIASHLCLFRPDRVIALVNISVPFQVRDPNKKPIEKMRSYFGEGYYMCRFQEPGRAEEEFARYDCTEVIKRLLLATKTSLFAAPSNEGIIDALEAPATLPSWITEEEIQYFAKQFEKTGFTGGFNYYRALDLNWELLAPWTGGNITVPTKYIVGDKDLVYNTPGTKNYVHGGGYKKTVPFLEEVVVLEGGHHFIQQEKPEEISLHILEFIGKFRLSSL</sequence>
<feature type="domain" description="AB hydrolase-1" evidence="8">
    <location>
        <begin position="29"/>
        <end position="153"/>
    </location>
</feature>
<dbReference type="InterPro" id="IPR029058">
    <property type="entry name" value="AB_hydrolase_fold"/>
</dbReference>
<evidence type="ECO:0000256" key="3">
    <source>
        <dbReference type="ARBA" id="ARBA00022801"/>
    </source>
</evidence>
<dbReference type="EC" id="3.3.2.10" evidence="2"/>
<comment type="catalytic activity">
    <reaction evidence="7">
        <text>(24S)-24,25-epoxycucurbitadienol + H2O = (24R)-24,25-dihydroxycucurbitadienol</text>
        <dbReference type="Rhea" id="RHEA:81855"/>
        <dbReference type="ChEBI" id="CHEBI:15377"/>
        <dbReference type="ChEBI" id="CHEBI:229949"/>
        <dbReference type="ChEBI" id="CHEBI:229950"/>
    </reaction>
    <physiologicalReaction direction="left-to-right" evidence="7">
        <dbReference type="Rhea" id="RHEA:81856"/>
    </physiologicalReaction>
</comment>
<evidence type="ECO:0000256" key="6">
    <source>
        <dbReference type="ARBA" id="ARBA00058358"/>
    </source>
</evidence>
<comment type="similarity">
    <text evidence="4">Belongs to the AB hydrolase superfamily. Epoxide hydrolase family.</text>
</comment>
<comment type="catalytic activity">
    <reaction evidence="5">
        <text>an epoxide + H2O = an ethanediol</text>
        <dbReference type="Rhea" id="RHEA:19037"/>
        <dbReference type="ChEBI" id="CHEBI:15377"/>
        <dbReference type="ChEBI" id="CHEBI:32955"/>
        <dbReference type="ChEBI" id="CHEBI:140594"/>
        <dbReference type="EC" id="3.3.2.10"/>
    </reaction>
    <physiologicalReaction direction="left-to-right" evidence="5">
        <dbReference type="Rhea" id="RHEA:19038"/>
    </physiologicalReaction>
</comment>